<feature type="chain" id="PRO_5013377033" evidence="9">
    <location>
        <begin position="24"/>
        <end position="250"/>
    </location>
</feature>
<feature type="signal peptide" evidence="9">
    <location>
        <begin position="1"/>
        <end position="23"/>
    </location>
</feature>
<comment type="similarity">
    <text evidence="2 8">Belongs to the periplasmic pilus chaperone family.</text>
</comment>
<dbReference type="GO" id="GO:0030288">
    <property type="term" value="C:outer membrane-bounded periplasmic space"/>
    <property type="evidence" value="ECO:0007669"/>
    <property type="project" value="InterPro"/>
</dbReference>
<keyword evidence="3" id="KW-1029">Fimbrium biogenesis</keyword>
<evidence type="ECO:0000256" key="4">
    <source>
        <dbReference type="ARBA" id="ARBA00022729"/>
    </source>
</evidence>
<evidence type="ECO:0000313" key="12">
    <source>
        <dbReference type="EMBL" id="PCE27083.1"/>
    </source>
</evidence>
<dbReference type="Pfam" id="PF00345">
    <property type="entry name" value="PapD_N"/>
    <property type="match status" value="1"/>
</dbReference>
<dbReference type="InterPro" id="IPR016148">
    <property type="entry name" value="Pili_assmbl_chaperone_C"/>
</dbReference>
<evidence type="ECO:0000256" key="1">
    <source>
        <dbReference type="ARBA" id="ARBA00004418"/>
    </source>
</evidence>
<evidence type="ECO:0000259" key="10">
    <source>
        <dbReference type="Pfam" id="PF00345"/>
    </source>
</evidence>
<evidence type="ECO:0000256" key="9">
    <source>
        <dbReference type="SAM" id="SignalP"/>
    </source>
</evidence>
<dbReference type="Proteomes" id="UP000218022">
    <property type="component" value="Unassembled WGS sequence"/>
</dbReference>
<accession>A0A2A4EZN6</accession>
<dbReference type="PRINTS" id="PR00969">
    <property type="entry name" value="CHAPERONPILI"/>
</dbReference>
<evidence type="ECO:0000256" key="7">
    <source>
        <dbReference type="ARBA" id="ARBA00023319"/>
    </source>
</evidence>
<dbReference type="SUPFAM" id="SSF49354">
    <property type="entry name" value="PapD-like"/>
    <property type="match status" value="1"/>
</dbReference>
<dbReference type="AlphaFoldDB" id="A0A2A4EZN6"/>
<proteinExistence type="inferred from homology"/>
<dbReference type="SUPFAM" id="SSF49584">
    <property type="entry name" value="Periplasmic chaperone C-domain"/>
    <property type="match status" value="1"/>
</dbReference>
<dbReference type="Pfam" id="PF02753">
    <property type="entry name" value="PapD_C"/>
    <property type="match status" value="1"/>
</dbReference>
<evidence type="ECO:0000256" key="3">
    <source>
        <dbReference type="ARBA" id="ARBA00022558"/>
    </source>
</evidence>
<evidence type="ECO:0000256" key="6">
    <source>
        <dbReference type="ARBA" id="ARBA00023186"/>
    </source>
</evidence>
<dbReference type="InterPro" id="IPR050643">
    <property type="entry name" value="Periplasmic_pilus_chap"/>
</dbReference>
<dbReference type="GO" id="GO:0071555">
    <property type="term" value="P:cell wall organization"/>
    <property type="evidence" value="ECO:0007669"/>
    <property type="project" value="InterPro"/>
</dbReference>
<organism evidence="12 13">
    <name type="scientific">Paraburkholderia acidicola</name>
    <dbReference type="NCBI Taxonomy" id="1912599"/>
    <lineage>
        <taxon>Bacteria</taxon>
        <taxon>Pseudomonadati</taxon>
        <taxon>Pseudomonadota</taxon>
        <taxon>Betaproteobacteria</taxon>
        <taxon>Burkholderiales</taxon>
        <taxon>Burkholderiaceae</taxon>
        <taxon>Paraburkholderia</taxon>
    </lineage>
</organism>
<evidence type="ECO:0000256" key="8">
    <source>
        <dbReference type="RuleBase" id="RU003918"/>
    </source>
</evidence>
<evidence type="ECO:0000256" key="5">
    <source>
        <dbReference type="ARBA" id="ARBA00022764"/>
    </source>
</evidence>
<dbReference type="InterPro" id="IPR016147">
    <property type="entry name" value="Pili_assmbl_chaperone_N"/>
</dbReference>
<dbReference type="FunFam" id="2.60.40.10:FF:000458">
    <property type="entry name" value="Molecular chaperone FimC"/>
    <property type="match status" value="1"/>
</dbReference>
<comment type="caution">
    <text evidence="12">The sequence shown here is derived from an EMBL/GenBank/DDBJ whole genome shotgun (WGS) entry which is preliminary data.</text>
</comment>
<dbReference type="InterPro" id="IPR008962">
    <property type="entry name" value="PapD-like_sf"/>
</dbReference>
<feature type="domain" description="Pili assembly chaperone N-terminal" evidence="10">
    <location>
        <begin position="25"/>
        <end position="146"/>
    </location>
</feature>
<sequence>MFRSPYKLLAIAVLMARSVSAQADVQVEGTRVVFPAADQEVTLQMTNRGKVPSLVQAWIDKGDQAKSPDAIDVPFVMTPDVFRVEPGKGQTLRILYTGGALPVDRESLLWLNILDVPPKSGAGDEENQIQLAIRTRIKLMYRPSELPGRAEDAPATVSWSVVDKGAQHVSVKATNPTPYVVNLGRIVLNIDGKKFDAGSGYVLPGQSADFPLAESDHPPARAGKVDYVSIDDWGAARTGSADAVLIKSSR</sequence>
<keyword evidence="5" id="KW-0574">Periplasm</keyword>
<evidence type="ECO:0000313" key="13">
    <source>
        <dbReference type="Proteomes" id="UP000218022"/>
    </source>
</evidence>
<reference evidence="12 13" key="1">
    <citation type="submission" date="2017-01" db="EMBL/GenBank/DDBJ databases">
        <title>Whole-Genome Shotgun Sequencing of Two beta-Proteobacterial Species in Search of the Bulgecin Biosynthetic Cluster.</title>
        <authorList>
            <person name="Horsman M.E."/>
            <person name="Marous D.R."/>
            <person name="Li R."/>
            <person name="Oliver R.A."/>
            <person name="Byun B."/>
            <person name="Emrich S.J."/>
            <person name="Boggess B."/>
            <person name="Townsend C.A."/>
            <person name="Mobashery S."/>
        </authorList>
    </citation>
    <scope>NUCLEOTIDE SEQUENCE [LARGE SCALE GENOMIC DNA]</scope>
    <source>
        <strain evidence="12 13">ATCC 31363</strain>
    </source>
</reference>
<dbReference type="PANTHER" id="PTHR30251">
    <property type="entry name" value="PILUS ASSEMBLY CHAPERONE"/>
    <property type="match status" value="1"/>
</dbReference>
<protein>
    <submittedName>
        <fullName evidence="12">Pilus assembly protein</fullName>
    </submittedName>
</protein>
<dbReference type="EMBL" id="MTZV01000003">
    <property type="protein sequence ID" value="PCE27083.1"/>
    <property type="molecule type" value="Genomic_DNA"/>
</dbReference>
<keyword evidence="7" id="KW-0393">Immunoglobulin domain</keyword>
<dbReference type="PROSITE" id="PS00635">
    <property type="entry name" value="PILI_CHAPERONE"/>
    <property type="match status" value="1"/>
</dbReference>
<comment type="subcellular location">
    <subcellularLocation>
        <location evidence="1 8">Periplasm</location>
    </subcellularLocation>
</comment>
<dbReference type="InterPro" id="IPR001829">
    <property type="entry name" value="Pili_assmbl_chaperone_bac"/>
</dbReference>
<dbReference type="Gene3D" id="2.60.40.10">
    <property type="entry name" value="Immunoglobulins"/>
    <property type="match status" value="2"/>
</dbReference>
<gene>
    <name evidence="12" type="ORF">BWP39_09870</name>
</gene>
<feature type="domain" description="Pili assembly chaperone C-terminal" evidence="11">
    <location>
        <begin position="174"/>
        <end position="236"/>
    </location>
</feature>
<dbReference type="InterPro" id="IPR036316">
    <property type="entry name" value="Pili_assmbl_chap_C_dom_sf"/>
</dbReference>
<keyword evidence="6 8" id="KW-0143">Chaperone</keyword>
<evidence type="ECO:0000256" key="2">
    <source>
        <dbReference type="ARBA" id="ARBA00007399"/>
    </source>
</evidence>
<dbReference type="InterPro" id="IPR013783">
    <property type="entry name" value="Ig-like_fold"/>
</dbReference>
<dbReference type="PANTHER" id="PTHR30251:SF2">
    <property type="entry name" value="FIMBRIAL CHAPERONE YADV-RELATED"/>
    <property type="match status" value="1"/>
</dbReference>
<keyword evidence="4 9" id="KW-0732">Signal</keyword>
<dbReference type="InterPro" id="IPR018046">
    <property type="entry name" value="Pili_assmbl_chaperone_CS"/>
</dbReference>
<name>A0A2A4EZN6_9BURK</name>
<evidence type="ECO:0000259" key="11">
    <source>
        <dbReference type="Pfam" id="PF02753"/>
    </source>
</evidence>